<evidence type="ECO:0000313" key="3">
    <source>
        <dbReference type="WBParaSite" id="L893_g19441.t1"/>
    </source>
</evidence>
<name>A0A1I7YT48_9BILA</name>
<protein>
    <submittedName>
        <fullName evidence="3">Uncharacterized protein</fullName>
    </submittedName>
</protein>
<accession>A0A1I7YT48</accession>
<organism evidence="2 3">
    <name type="scientific">Steinernema glaseri</name>
    <dbReference type="NCBI Taxonomy" id="37863"/>
    <lineage>
        <taxon>Eukaryota</taxon>
        <taxon>Metazoa</taxon>
        <taxon>Ecdysozoa</taxon>
        <taxon>Nematoda</taxon>
        <taxon>Chromadorea</taxon>
        <taxon>Rhabditida</taxon>
        <taxon>Tylenchina</taxon>
        <taxon>Panagrolaimomorpha</taxon>
        <taxon>Strongyloidoidea</taxon>
        <taxon>Steinernematidae</taxon>
        <taxon>Steinernema</taxon>
    </lineage>
</organism>
<dbReference type="AlphaFoldDB" id="A0A1I7YT48"/>
<feature type="region of interest" description="Disordered" evidence="1">
    <location>
        <begin position="33"/>
        <end position="69"/>
    </location>
</feature>
<sequence>MTSAHFSEVLARLHTVKQCSLYGDNGVRAHRLRGRSVRDAEEGGPENSPGDMKAVVSDDRESQIAMRQK</sequence>
<reference evidence="3" key="1">
    <citation type="submission" date="2016-11" db="UniProtKB">
        <authorList>
            <consortium name="WormBaseParasite"/>
        </authorList>
    </citation>
    <scope>IDENTIFICATION</scope>
</reference>
<keyword evidence="2" id="KW-1185">Reference proteome</keyword>
<dbReference type="Proteomes" id="UP000095287">
    <property type="component" value="Unplaced"/>
</dbReference>
<evidence type="ECO:0000313" key="2">
    <source>
        <dbReference type="Proteomes" id="UP000095287"/>
    </source>
</evidence>
<evidence type="ECO:0000256" key="1">
    <source>
        <dbReference type="SAM" id="MobiDB-lite"/>
    </source>
</evidence>
<dbReference type="WBParaSite" id="L893_g19441.t1">
    <property type="protein sequence ID" value="L893_g19441.t1"/>
    <property type="gene ID" value="L893_g19441"/>
</dbReference>
<proteinExistence type="predicted"/>